<sequence length="76" mass="8400">MENEQDVCRFIGIKGQCQIAKAVNPKPSRSSEIGAVTKGGLVCSAKNDPVRQATCDCFVPRQQISRTKWLEDFQEG</sequence>
<reference evidence="1 2" key="1">
    <citation type="journal article" date="2015" name="Nature">
        <title>rRNA introns, odd ribosomes, and small enigmatic genomes across a large radiation of phyla.</title>
        <authorList>
            <person name="Brown C.T."/>
            <person name="Hug L.A."/>
            <person name="Thomas B.C."/>
            <person name="Sharon I."/>
            <person name="Castelle C.J."/>
            <person name="Singh A."/>
            <person name="Wilkins M.J."/>
            <person name="Williams K.H."/>
            <person name="Banfield J.F."/>
        </authorList>
    </citation>
    <scope>NUCLEOTIDE SEQUENCE [LARGE SCALE GENOMIC DNA]</scope>
</reference>
<organism evidence="1 2">
    <name type="scientific">Candidatus Gottesmanbacteria bacterium GW2011_GWB1_43_11</name>
    <dbReference type="NCBI Taxonomy" id="1618446"/>
    <lineage>
        <taxon>Bacteria</taxon>
        <taxon>Candidatus Gottesmaniibacteriota</taxon>
    </lineage>
</organism>
<evidence type="ECO:0000313" key="2">
    <source>
        <dbReference type="Proteomes" id="UP000034050"/>
    </source>
</evidence>
<dbReference type="EMBL" id="LCFD01000012">
    <property type="protein sequence ID" value="KKS86179.1"/>
    <property type="molecule type" value="Genomic_DNA"/>
</dbReference>
<proteinExistence type="predicted"/>
<dbReference type="AlphaFoldDB" id="A0A0G1CL07"/>
<dbReference type="STRING" id="1618446.UV61_C0012G0006"/>
<accession>A0A0G1CL07</accession>
<dbReference type="Proteomes" id="UP000034050">
    <property type="component" value="Unassembled WGS sequence"/>
</dbReference>
<gene>
    <name evidence="1" type="ORF">UV61_C0012G0006</name>
</gene>
<name>A0A0G1CL07_9BACT</name>
<comment type="caution">
    <text evidence="1">The sequence shown here is derived from an EMBL/GenBank/DDBJ whole genome shotgun (WGS) entry which is preliminary data.</text>
</comment>
<protein>
    <submittedName>
        <fullName evidence="1">Uncharacterized protein</fullName>
    </submittedName>
</protein>
<evidence type="ECO:0000313" key="1">
    <source>
        <dbReference type="EMBL" id="KKS86179.1"/>
    </source>
</evidence>